<feature type="compositionally biased region" description="Gly residues" evidence="13">
    <location>
        <begin position="1"/>
        <end position="14"/>
    </location>
</feature>
<dbReference type="PROSITE" id="PS00107">
    <property type="entry name" value="PROTEIN_KINASE_ATP"/>
    <property type="match status" value="1"/>
</dbReference>
<evidence type="ECO:0000256" key="9">
    <source>
        <dbReference type="ARBA" id="ARBA00048679"/>
    </source>
</evidence>
<evidence type="ECO:0000259" key="14">
    <source>
        <dbReference type="PROSITE" id="PS50011"/>
    </source>
</evidence>
<keyword evidence="15" id="KW-1185">Reference proteome</keyword>
<dbReference type="InParanoid" id="A0A6J3D3K5"/>
<evidence type="ECO:0000256" key="4">
    <source>
        <dbReference type="ARBA" id="ARBA00022679"/>
    </source>
</evidence>
<feature type="region of interest" description="Disordered" evidence="13">
    <location>
        <begin position="766"/>
        <end position="822"/>
    </location>
</feature>
<dbReference type="PANTHER" id="PTHR11584">
    <property type="entry name" value="SERINE/THREONINE PROTEIN KINASE"/>
    <property type="match status" value="1"/>
</dbReference>
<feature type="binding site" evidence="12">
    <location>
        <position position="1131"/>
    </location>
    <ligand>
        <name>ATP</name>
        <dbReference type="ChEBI" id="CHEBI:30616"/>
    </ligand>
</feature>
<reference evidence="16" key="1">
    <citation type="submission" date="2025-08" db="UniProtKB">
        <authorList>
            <consortium name="RefSeq"/>
        </authorList>
    </citation>
    <scope>IDENTIFICATION</scope>
    <source>
        <tissue evidence="16">Lung</tissue>
    </source>
</reference>
<comment type="catalytic activity">
    <reaction evidence="9">
        <text>L-seryl-[protein] + ATP = O-phospho-L-seryl-[protein] + ADP + H(+)</text>
        <dbReference type="Rhea" id="RHEA:17989"/>
        <dbReference type="Rhea" id="RHEA-COMP:9863"/>
        <dbReference type="Rhea" id="RHEA-COMP:11604"/>
        <dbReference type="ChEBI" id="CHEBI:15378"/>
        <dbReference type="ChEBI" id="CHEBI:29999"/>
        <dbReference type="ChEBI" id="CHEBI:30616"/>
        <dbReference type="ChEBI" id="CHEBI:83421"/>
        <dbReference type="ChEBI" id="CHEBI:456216"/>
        <dbReference type="EC" id="2.7.11.1"/>
    </reaction>
</comment>
<dbReference type="GO" id="GO:0035556">
    <property type="term" value="P:intracellular signal transduction"/>
    <property type="evidence" value="ECO:0007669"/>
    <property type="project" value="UniProtKB-ARBA"/>
</dbReference>
<protein>
    <recommendedName>
        <fullName evidence="10">Mitogen-activated protein kinase kinase kinase 19</fullName>
        <ecNumber evidence="2">2.7.11.1</ecNumber>
    </recommendedName>
    <alternativeName>
        <fullName evidence="11">SPS1/STE20-related protein kinase YSK4</fullName>
    </alternativeName>
</protein>
<feature type="domain" description="Protein kinase" evidence="14">
    <location>
        <begin position="1103"/>
        <end position="1366"/>
    </location>
</feature>
<evidence type="ECO:0000256" key="6">
    <source>
        <dbReference type="ARBA" id="ARBA00022777"/>
    </source>
</evidence>
<evidence type="ECO:0000256" key="7">
    <source>
        <dbReference type="ARBA" id="ARBA00022840"/>
    </source>
</evidence>
<dbReference type="InterPro" id="IPR017441">
    <property type="entry name" value="Protein_kinase_ATP_BS"/>
</dbReference>
<feature type="compositionally biased region" description="Basic residues" evidence="13">
    <location>
        <begin position="775"/>
        <end position="785"/>
    </location>
</feature>
<dbReference type="CTD" id="80122"/>
<dbReference type="EC" id="2.7.11.1" evidence="2"/>
<dbReference type="SUPFAM" id="SSF56112">
    <property type="entry name" value="Protein kinase-like (PK-like)"/>
    <property type="match status" value="1"/>
</dbReference>
<keyword evidence="4" id="KW-0808">Transferase</keyword>
<dbReference type="GeneID" id="116490660"/>
<dbReference type="PANTHER" id="PTHR11584:SF369">
    <property type="entry name" value="MITOGEN-ACTIVATED PROTEIN KINASE KINASE KINASE 19-RELATED"/>
    <property type="match status" value="1"/>
</dbReference>
<dbReference type="KEGG" id="aful:116490660"/>
<accession>A0A6J3D3K5</accession>
<evidence type="ECO:0000313" key="16">
    <source>
        <dbReference type="RefSeq" id="XP_032045941.1"/>
    </source>
</evidence>
<dbReference type="GO" id="GO:0004674">
    <property type="term" value="F:protein serine/threonine kinase activity"/>
    <property type="evidence" value="ECO:0007669"/>
    <property type="project" value="UniProtKB-KW"/>
</dbReference>
<comment type="similarity">
    <text evidence="1">Belongs to the protein kinase superfamily. STE Ser/Thr protein kinase family. STE20 subfamily.</text>
</comment>
<gene>
    <name evidence="16" type="primary">MAP3K19</name>
</gene>
<name>A0A6J3D3K5_AYTFU</name>
<evidence type="ECO:0000256" key="13">
    <source>
        <dbReference type="SAM" id="MobiDB-lite"/>
    </source>
</evidence>
<dbReference type="Pfam" id="PF00069">
    <property type="entry name" value="Pkinase"/>
    <property type="match status" value="1"/>
</dbReference>
<dbReference type="RefSeq" id="XP_032045941.1">
    <property type="nucleotide sequence ID" value="XM_032190050.1"/>
</dbReference>
<evidence type="ECO:0000256" key="3">
    <source>
        <dbReference type="ARBA" id="ARBA00022527"/>
    </source>
</evidence>
<dbReference type="Proteomes" id="UP000504639">
    <property type="component" value="Chromosome 6"/>
</dbReference>
<feature type="compositionally biased region" description="Low complexity" evidence="13">
    <location>
        <begin position="81"/>
        <end position="100"/>
    </location>
</feature>
<evidence type="ECO:0000256" key="8">
    <source>
        <dbReference type="ARBA" id="ARBA00047899"/>
    </source>
</evidence>
<feature type="compositionally biased region" description="Polar residues" evidence="13">
    <location>
        <begin position="41"/>
        <end position="52"/>
    </location>
</feature>
<evidence type="ECO:0000256" key="12">
    <source>
        <dbReference type="PROSITE-ProRule" id="PRU10141"/>
    </source>
</evidence>
<dbReference type="PROSITE" id="PS00108">
    <property type="entry name" value="PROTEIN_KINASE_ST"/>
    <property type="match status" value="1"/>
</dbReference>
<dbReference type="Gene3D" id="1.10.510.10">
    <property type="entry name" value="Transferase(Phosphotransferase) domain 1"/>
    <property type="match status" value="1"/>
</dbReference>
<dbReference type="FunFam" id="1.10.510.10:FF:000331">
    <property type="entry name" value="Mitogen-activated protein kinase kinase kinase 19"/>
    <property type="match status" value="1"/>
</dbReference>
<keyword evidence="3" id="KW-0723">Serine/threonine-protein kinase</keyword>
<dbReference type="GO" id="GO:0005524">
    <property type="term" value="F:ATP binding"/>
    <property type="evidence" value="ECO:0007669"/>
    <property type="project" value="UniProtKB-UniRule"/>
</dbReference>
<evidence type="ECO:0000256" key="11">
    <source>
        <dbReference type="ARBA" id="ARBA00080573"/>
    </source>
</evidence>
<comment type="catalytic activity">
    <reaction evidence="8">
        <text>L-threonyl-[protein] + ATP = O-phospho-L-threonyl-[protein] + ADP + H(+)</text>
        <dbReference type="Rhea" id="RHEA:46608"/>
        <dbReference type="Rhea" id="RHEA-COMP:11060"/>
        <dbReference type="Rhea" id="RHEA-COMP:11605"/>
        <dbReference type="ChEBI" id="CHEBI:15378"/>
        <dbReference type="ChEBI" id="CHEBI:30013"/>
        <dbReference type="ChEBI" id="CHEBI:30616"/>
        <dbReference type="ChEBI" id="CHEBI:61977"/>
        <dbReference type="ChEBI" id="CHEBI:456216"/>
        <dbReference type="EC" id="2.7.11.1"/>
    </reaction>
</comment>
<keyword evidence="5 12" id="KW-0547">Nucleotide-binding</keyword>
<evidence type="ECO:0000256" key="2">
    <source>
        <dbReference type="ARBA" id="ARBA00012513"/>
    </source>
</evidence>
<dbReference type="InterPro" id="IPR011009">
    <property type="entry name" value="Kinase-like_dom_sf"/>
</dbReference>
<dbReference type="InterPro" id="IPR000719">
    <property type="entry name" value="Prot_kinase_dom"/>
</dbReference>
<sequence length="1370" mass="150834">MGPAGPGGGRGGRPGAELPPVPGVAVLKKTERALSPRVSGHATSGRLSQQLPPKSPHTIIPRAPLTPFSPHSPSARPKPGIPTAGPAPSSASQPGSRPAAGVPPATPCKRTRPAPPERHAAKGSGRGVGVWMWCRPAKGHGCQLGMPCGSWAGCCASVTPSPHDKQVACFKSKNQLALQMGEHTTLPFLLKKENIRHGFDFSFLLQATCTESNISKSFMDLGAFQIIQAHAQQRLNITVQEKRNKKSEFHLPPVTFQPVRTIHLALLEDNFVNGSTKIRNIFNIMNFIPQPVKPANKFYQYQLDNLLKRDAEKSKSSGLIVATISDKFTPTEDLCCFSKDKYKYSSDTKEEIENYLKWREADVATNIEKNDQIKHQFSVACKDVEIMTQVSYWDDSSSYFSSSYAVINCGIFTALCPVSNNTDTLRAGEKEKQVENSCTTAIGGDVPEMTMGYIPCEDAEGMNFMLGNHDLASSCTNEVTEAYHALEGNSGAAVIPRVQDCSGKQTENNVCLLHFEKKKEATQETTAKDQSELVPAAHIMFSEQKPAKEPHVAKRPAGRRGVIHSLAPCASQSCNVPARKENDKGEIKMNRNKHSSKSKISSKIKITEGVIVSDEISTKYHTQEMNAKNRIFPSLHLPCMKPETSLKCQKKIPQANKYHFPQSDQKLKKQSFSCCQNPVILKKPVTPLSLPCAQSASDFVHLKYSDMFKKINSNDNGPGIYEMFATPVYSHMRELDQHENSFYRDVCSAPPGRCTASTCRSTCNKRREGSQVRNTQKRTYSKPKKTVSGTKQKQKSLIPKDKSIKLSDSNTKQDNVITSGPDCQIQTPSMSLVCGDLDDQLIFLEELSRSTRQNKKNSNSKLSPITEVSLENSLDSQDLSNHQIASTCSQNLLQFSNKDYTECAAERSSSLTDQNICVPQCRVDKDGCTGLGSDQTSFRTINPRESLHFSDSLQCQSLAKKLSQSWAYTPQGSSLANELTQPSVIQATNVTSPSFQTSQNILSWAGKKEMTDELLCCLAAELRVLEEKDINSARTKIADSKMQNAHTKEGNTMNGDGEIVNSALVKSYSRVFLGSNEERDLLNFEESTAVPGSILTNKDTIMWTRGEVLGKGAYGTVYCGLTSQGQLIAVKQVVLDTSDQLTTEKEYQKLHEEVDLLKTLKHVNIVTYLGTCLEDNILSIFMEFVPGGSISSIIHRFGPLTEIVFCKYTKQILEGVAYLHSNGVVHRDIKGNNVMLMPSGVVKLIDFGCARRLAWASLSGTHSEMLKSVHGTPYWMAPEVINESGYGRKSDIWSVGCTVFEMATGKPPLASMDRIAAMFYIGAHRGLMPSLPDRFSGAAVDFVHACLTRDQHERPSALQLLDHPFVKGRQ</sequence>
<dbReference type="CDD" id="cd06631">
    <property type="entry name" value="STKc_YSK4"/>
    <property type="match status" value="1"/>
</dbReference>
<evidence type="ECO:0000256" key="1">
    <source>
        <dbReference type="ARBA" id="ARBA00008874"/>
    </source>
</evidence>
<feature type="region of interest" description="Disordered" evidence="13">
    <location>
        <begin position="1"/>
        <end position="125"/>
    </location>
</feature>
<dbReference type="SMART" id="SM00220">
    <property type="entry name" value="S_TKc"/>
    <property type="match status" value="1"/>
</dbReference>
<evidence type="ECO:0000256" key="5">
    <source>
        <dbReference type="ARBA" id="ARBA00022741"/>
    </source>
</evidence>
<keyword evidence="7 12" id="KW-0067">ATP-binding</keyword>
<proteinExistence type="inferred from homology"/>
<feature type="compositionally biased region" description="Polar residues" evidence="13">
    <location>
        <begin position="806"/>
        <end position="818"/>
    </location>
</feature>
<keyword evidence="6 16" id="KW-0418">Kinase</keyword>
<evidence type="ECO:0000313" key="15">
    <source>
        <dbReference type="Proteomes" id="UP000504639"/>
    </source>
</evidence>
<dbReference type="PROSITE" id="PS50011">
    <property type="entry name" value="PROTEIN_KINASE_DOM"/>
    <property type="match status" value="1"/>
</dbReference>
<dbReference type="InterPro" id="IPR008271">
    <property type="entry name" value="Ser/Thr_kinase_AS"/>
</dbReference>
<evidence type="ECO:0000256" key="10">
    <source>
        <dbReference type="ARBA" id="ARBA00069016"/>
    </source>
</evidence>
<organism evidence="15 16">
    <name type="scientific">Aythya fuligula</name>
    <name type="common">Tufted duck</name>
    <name type="synonym">Anas fuligula</name>
    <dbReference type="NCBI Taxonomy" id="219594"/>
    <lineage>
        <taxon>Eukaryota</taxon>
        <taxon>Metazoa</taxon>
        <taxon>Chordata</taxon>
        <taxon>Craniata</taxon>
        <taxon>Vertebrata</taxon>
        <taxon>Euteleostomi</taxon>
        <taxon>Archelosauria</taxon>
        <taxon>Archosauria</taxon>
        <taxon>Dinosauria</taxon>
        <taxon>Saurischia</taxon>
        <taxon>Theropoda</taxon>
        <taxon>Coelurosauria</taxon>
        <taxon>Aves</taxon>
        <taxon>Neognathae</taxon>
        <taxon>Galloanserae</taxon>
        <taxon>Anseriformes</taxon>
        <taxon>Anatidae</taxon>
        <taxon>Aythyinae</taxon>
        <taxon>Aythya</taxon>
    </lineage>
</organism>